<gene>
    <name evidence="1" type="ORF">OP10G_4035</name>
</gene>
<sequence length="150" mass="16659">MGDLHSARFTYQNVFEHATARQPAEWASYVPGAASLVRAATRNTALVEVSAEVEAGVDLSKATLEHRTGQPDHLILPRAHVYRPQVDARVHDVRRGLLWRDENIGLDAERDAQIRLRQAAIRQGIEREAEQNAVKQVLLIVPSGVVVTVK</sequence>
<name>A0A068NV37_FIMGI</name>
<organism evidence="1 2">
    <name type="scientific">Fimbriimonas ginsengisoli Gsoil 348</name>
    <dbReference type="NCBI Taxonomy" id="661478"/>
    <lineage>
        <taxon>Bacteria</taxon>
        <taxon>Bacillati</taxon>
        <taxon>Armatimonadota</taxon>
        <taxon>Fimbriimonadia</taxon>
        <taxon>Fimbriimonadales</taxon>
        <taxon>Fimbriimonadaceae</taxon>
        <taxon>Fimbriimonas</taxon>
    </lineage>
</organism>
<protein>
    <submittedName>
        <fullName evidence="1">Uncharacterized protein</fullName>
    </submittedName>
</protein>
<dbReference type="HOGENOM" id="CLU_1737828_0_0_0"/>
<proteinExistence type="predicted"/>
<accession>A0A068NV37</accession>
<dbReference type="STRING" id="661478.OP10G_4035"/>
<dbReference type="Proteomes" id="UP000027982">
    <property type="component" value="Chromosome"/>
</dbReference>
<reference evidence="1 2" key="1">
    <citation type="journal article" date="2014" name="PLoS ONE">
        <title>The first complete genome sequence of the class fimbriimonadia in the phylum armatimonadetes.</title>
        <authorList>
            <person name="Hu Z.Y."/>
            <person name="Wang Y.Z."/>
            <person name="Im W.T."/>
            <person name="Wang S.Y."/>
            <person name="Zhao G.P."/>
            <person name="Zheng H.J."/>
            <person name="Quan Z.X."/>
        </authorList>
    </citation>
    <scope>NUCLEOTIDE SEQUENCE [LARGE SCALE GENOMIC DNA]</scope>
    <source>
        <strain evidence="1">Gsoil 348</strain>
    </source>
</reference>
<dbReference type="KEGG" id="fgi:OP10G_4035"/>
<dbReference type="InterPro" id="IPR025324">
    <property type="entry name" value="DUF4230"/>
</dbReference>
<dbReference type="Pfam" id="PF14014">
    <property type="entry name" value="DUF4230"/>
    <property type="match status" value="1"/>
</dbReference>
<evidence type="ECO:0000313" key="1">
    <source>
        <dbReference type="EMBL" id="AIE87403.1"/>
    </source>
</evidence>
<keyword evidence="2" id="KW-1185">Reference proteome</keyword>
<dbReference type="AlphaFoldDB" id="A0A068NV37"/>
<evidence type="ECO:0000313" key="2">
    <source>
        <dbReference type="Proteomes" id="UP000027982"/>
    </source>
</evidence>
<dbReference type="EMBL" id="CP007139">
    <property type="protein sequence ID" value="AIE87403.1"/>
    <property type="molecule type" value="Genomic_DNA"/>
</dbReference>